<evidence type="ECO:0000256" key="5">
    <source>
        <dbReference type="RuleBase" id="RU000304"/>
    </source>
</evidence>
<evidence type="ECO:0000256" key="1">
    <source>
        <dbReference type="ARBA" id="ARBA00012513"/>
    </source>
</evidence>
<gene>
    <name evidence="7" type="ORF">CELE_F22F1.2</name>
    <name evidence="7 9" type="ORF">F22F1.2</name>
</gene>
<proteinExistence type="inferred from homology"/>
<dbReference type="PaxDb" id="6239-F22F1.2"/>
<dbReference type="eggNOG" id="KOG1164">
    <property type="taxonomic scope" value="Eukaryota"/>
</dbReference>
<feature type="binding site" evidence="4">
    <location>
        <position position="40"/>
    </location>
    <ligand>
        <name>ATP</name>
        <dbReference type="ChEBI" id="CHEBI:30616"/>
    </ligand>
</feature>
<sequence>MANSPLKVDNYILEKKLGEGSYGDVYFCRDERNNKWSVIKLIHKEINGVRDETWRRETFALTALAEVRGISRMYDYGATDIHNYIVMEPLLDDLTNIARRNGIKGFSKSTGFHILWQLVKILQDVHSFGIAHGDIKADNLMISGSNKTFMLSLVDFGLSRSFKDHNGNRTPPIPFPSGCINLIHTPARTANGKPHMEAEDLMQVAYLACICRKLAPWEDIDGHKMTKLKKAFAEKPKKFLGEHQDLKPIIKIIAKQKHGKEPNYKEIMDLLQEMLTSSGGGFAGDSLKAQFVNGAIVLP</sequence>
<dbReference type="PhylomeDB" id="Q19742"/>
<dbReference type="InterPro" id="IPR017441">
    <property type="entry name" value="Protein_kinase_ATP_BS"/>
</dbReference>
<dbReference type="HOGENOM" id="CLU_019279_2_5_1"/>
<keyword evidence="5 7" id="KW-0723">Serine/threonine-protein kinase</keyword>
<dbReference type="GeneID" id="184850"/>
<organism evidence="7 8">
    <name type="scientific">Caenorhabditis elegans</name>
    <dbReference type="NCBI Taxonomy" id="6239"/>
    <lineage>
        <taxon>Eukaryota</taxon>
        <taxon>Metazoa</taxon>
        <taxon>Ecdysozoa</taxon>
        <taxon>Nematoda</taxon>
        <taxon>Chromadorea</taxon>
        <taxon>Rhabditida</taxon>
        <taxon>Rhabditina</taxon>
        <taxon>Rhabditomorpha</taxon>
        <taxon>Rhabditoidea</taxon>
        <taxon>Rhabditidae</taxon>
        <taxon>Peloderinae</taxon>
        <taxon>Caenorhabditis</taxon>
    </lineage>
</organism>
<accession>Q19742</accession>
<dbReference type="InterPro" id="IPR011009">
    <property type="entry name" value="Kinase-like_dom_sf"/>
</dbReference>
<dbReference type="MINT" id="Q19742"/>
<feature type="domain" description="Protein kinase" evidence="6">
    <location>
        <begin position="11"/>
        <end position="299"/>
    </location>
</feature>
<dbReference type="GO" id="GO:0005524">
    <property type="term" value="F:ATP binding"/>
    <property type="evidence" value="ECO:0007669"/>
    <property type="project" value="UniProtKB-UniRule"/>
</dbReference>
<dbReference type="FunCoup" id="Q19742">
    <property type="interactions" value="109"/>
</dbReference>
<dbReference type="InterPro" id="IPR000719">
    <property type="entry name" value="Prot_kinase_dom"/>
</dbReference>
<evidence type="ECO:0000313" key="8">
    <source>
        <dbReference type="Proteomes" id="UP000001940"/>
    </source>
</evidence>
<evidence type="ECO:0000259" key="6">
    <source>
        <dbReference type="PROSITE" id="PS50011"/>
    </source>
</evidence>
<keyword evidence="2 4" id="KW-0547">Nucleotide-binding</keyword>
<dbReference type="GO" id="GO:0004674">
    <property type="term" value="F:protein serine/threonine kinase activity"/>
    <property type="evidence" value="ECO:0000318"/>
    <property type="project" value="GO_Central"/>
</dbReference>
<dbReference type="UCSC" id="F22F1.2">
    <property type="organism name" value="c. elegans"/>
</dbReference>
<dbReference type="CTD" id="184850"/>
<dbReference type="InterPro" id="IPR008271">
    <property type="entry name" value="Ser/Thr_kinase_AS"/>
</dbReference>
<dbReference type="OMA" id="AYLACIC"/>
<evidence type="ECO:0000256" key="4">
    <source>
        <dbReference type="PROSITE-ProRule" id="PRU10141"/>
    </source>
</evidence>
<dbReference type="KEGG" id="cel:CELE_F22F1.2"/>
<dbReference type="GO" id="GO:0005634">
    <property type="term" value="C:nucleus"/>
    <property type="evidence" value="ECO:0000318"/>
    <property type="project" value="GO_Central"/>
</dbReference>
<dbReference type="OrthoDB" id="5815349at2759"/>
<name>Q19742_CAEEL</name>
<dbReference type="GO" id="GO:0007165">
    <property type="term" value="P:signal transduction"/>
    <property type="evidence" value="ECO:0000318"/>
    <property type="project" value="GO_Central"/>
</dbReference>
<dbReference type="RefSeq" id="NP_509374.1">
    <property type="nucleotide sequence ID" value="NM_076973.5"/>
</dbReference>
<dbReference type="EMBL" id="BX284606">
    <property type="protein sequence ID" value="CCD62511.1"/>
    <property type="molecule type" value="Genomic_DNA"/>
</dbReference>
<dbReference type="GO" id="GO:0005737">
    <property type="term" value="C:cytoplasm"/>
    <property type="evidence" value="ECO:0000318"/>
    <property type="project" value="GO_Central"/>
</dbReference>
<dbReference type="Gene3D" id="1.10.510.10">
    <property type="entry name" value="Transferase(Phosphotransferase) domain 1"/>
    <property type="match status" value="1"/>
</dbReference>
<dbReference type="SUPFAM" id="SSF56112">
    <property type="entry name" value="Protein kinase-like (PK-like)"/>
    <property type="match status" value="1"/>
</dbReference>
<dbReference type="IntAct" id="Q19742">
    <property type="interactions" value="1"/>
</dbReference>
<dbReference type="SMART" id="SM00220">
    <property type="entry name" value="S_TKc"/>
    <property type="match status" value="1"/>
</dbReference>
<evidence type="ECO:0000256" key="3">
    <source>
        <dbReference type="ARBA" id="ARBA00022840"/>
    </source>
</evidence>
<dbReference type="InterPro" id="IPR050235">
    <property type="entry name" value="CK1_Ser-Thr_kinase"/>
</dbReference>
<dbReference type="Pfam" id="PF00069">
    <property type="entry name" value="Pkinase"/>
    <property type="match status" value="1"/>
</dbReference>
<dbReference type="InParanoid" id="Q19742"/>
<dbReference type="Bgee" id="WBGene00017714">
    <property type="expression patterns" value="Expressed in larva and 1 other cell type or tissue"/>
</dbReference>
<dbReference type="PANTHER" id="PTHR11909">
    <property type="entry name" value="CASEIN KINASE-RELATED"/>
    <property type="match status" value="1"/>
</dbReference>
<dbReference type="WormBase" id="F22F1.2">
    <property type="protein sequence ID" value="CE04444"/>
    <property type="gene ID" value="WBGene00017714"/>
</dbReference>
<protein>
    <recommendedName>
        <fullName evidence="1">non-specific serine/threonine protein kinase</fullName>
        <ecNumber evidence="1">2.7.11.1</ecNumber>
    </recommendedName>
</protein>
<reference evidence="7 8" key="1">
    <citation type="journal article" date="1998" name="Science">
        <title>Genome sequence of the nematode C. elegans: a platform for investigating biology.</title>
        <authorList>
            <consortium name="The C. elegans sequencing consortium"/>
            <person name="Sulson J.E."/>
            <person name="Waterston R."/>
        </authorList>
    </citation>
    <scope>NUCLEOTIDE SEQUENCE [LARGE SCALE GENOMIC DNA]</scope>
    <source>
        <strain evidence="7 8">Bristol N2</strain>
    </source>
</reference>
<evidence type="ECO:0000256" key="2">
    <source>
        <dbReference type="ARBA" id="ARBA00022741"/>
    </source>
</evidence>
<keyword evidence="3 4" id="KW-0067">ATP-binding</keyword>
<dbReference type="AGR" id="WB:WBGene00017714"/>
<dbReference type="FunFam" id="1.10.510.10:FF:002022">
    <property type="entry name" value="Uncharacterized protein"/>
    <property type="match status" value="1"/>
</dbReference>
<dbReference type="Proteomes" id="UP000001940">
    <property type="component" value="Chromosome X"/>
</dbReference>
<dbReference type="PROSITE" id="PS00107">
    <property type="entry name" value="PROTEIN_KINASE_ATP"/>
    <property type="match status" value="1"/>
</dbReference>
<dbReference type="SMR" id="Q19742"/>
<keyword evidence="8" id="KW-1185">Reference proteome</keyword>
<comment type="similarity">
    <text evidence="5">Belongs to the protein kinase superfamily.</text>
</comment>
<dbReference type="PIR" id="T16137">
    <property type="entry name" value="T16137"/>
</dbReference>
<dbReference type="AlphaFoldDB" id="Q19742"/>
<dbReference type="PROSITE" id="PS00108">
    <property type="entry name" value="PROTEIN_KINASE_ST"/>
    <property type="match status" value="1"/>
</dbReference>
<dbReference type="STRING" id="6239.F22F1.2.1"/>
<keyword evidence="7" id="KW-0808">Transferase</keyword>
<keyword evidence="7" id="KW-0418">Kinase</keyword>
<dbReference type="PROSITE" id="PS50011">
    <property type="entry name" value="PROTEIN_KINASE_DOM"/>
    <property type="match status" value="1"/>
</dbReference>
<evidence type="ECO:0000313" key="7">
    <source>
        <dbReference type="EMBL" id="CCD62511.1"/>
    </source>
</evidence>
<evidence type="ECO:0000313" key="9">
    <source>
        <dbReference type="WormBase" id="F22F1.2"/>
    </source>
</evidence>
<dbReference type="EC" id="2.7.11.1" evidence="1"/>